<name>A0A0R1QX80_9LACO</name>
<dbReference type="PANTHER" id="PTHR42850:SF2">
    <property type="entry name" value="BLL5683 PROTEIN"/>
    <property type="match status" value="1"/>
</dbReference>
<dbReference type="InterPro" id="IPR050126">
    <property type="entry name" value="Ap4A_hydrolase"/>
</dbReference>
<dbReference type="Pfam" id="PF12850">
    <property type="entry name" value="Metallophos_2"/>
    <property type="match status" value="1"/>
</dbReference>
<comment type="similarity">
    <text evidence="1">Belongs to the metallophosphoesterase superfamily. YfcE family.</text>
</comment>
<dbReference type="RefSeq" id="WP_056963270.1">
    <property type="nucleotide sequence ID" value="NZ_AZFC01000012.1"/>
</dbReference>
<evidence type="ECO:0000259" key="2">
    <source>
        <dbReference type="Pfam" id="PF12850"/>
    </source>
</evidence>
<evidence type="ECO:0000313" key="3">
    <source>
        <dbReference type="EMBL" id="KRL49158.1"/>
    </source>
</evidence>
<dbReference type="PIRSF" id="PIRSF000883">
    <property type="entry name" value="Pesterase_MJ0912"/>
    <property type="match status" value="1"/>
</dbReference>
<dbReference type="PATRIC" id="fig|1423805.4.peg.768"/>
<dbReference type="InterPro" id="IPR011152">
    <property type="entry name" value="Pesterase_MJ0912"/>
</dbReference>
<dbReference type="EMBL" id="AZFC01000012">
    <property type="protein sequence ID" value="KRL49158.1"/>
    <property type="molecule type" value="Genomic_DNA"/>
</dbReference>
<feature type="domain" description="Calcineurin-like phosphoesterase" evidence="2">
    <location>
        <begin position="3"/>
        <end position="193"/>
    </location>
</feature>
<dbReference type="AlphaFoldDB" id="A0A0R1QX80"/>
<dbReference type="GO" id="GO:0005737">
    <property type="term" value="C:cytoplasm"/>
    <property type="evidence" value="ECO:0007669"/>
    <property type="project" value="TreeGrafter"/>
</dbReference>
<reference evidence="3 4" key="1">
    <citation type="journal article" date="2015" name="Genome Announc.">
        <title>Expanding the biotechnology potential of lactobacilli through comparative genomics of 213 strains and associated genera.</title>
        <authorList>
            <person name="Sun Z."/>
            <person name="Harris H.M."/>
            <person name="McCann A."/>
            <person name="Guo C."/>
            <person name="Argimon S."/>
            <person name="Zhang W."/>
            <person name="Yang X."/>
            <person name="Jeffery I.B."/>
            <person name="Cooney J.C."/>
            <person name="Kagawa T.F."/>
            <person name="Liu W."/>
            <person name="Song Y."/>
            <person name="Salvetti E."/>
            <person name="Wrobel A."/>
            <person name="Rasinkangas P."/>
            <person name="Parkhill J."/>
            <person name="Rea M.C."/>
            <person name="O'Sullivan O."/>
            <person name="Ritari J."/>
            <person name="Douillard F.P."/>
            <person name="Paul Ross R."/>
            <person name="Yang R."/>
            <person name="Briner A.E."/>
            <person name="Felis G.E."/>
            <person name="de Vos W.M."/>
            <person name="Barrangou R."/>
            <person name="Klaenhammer T.R."/>
            <person name="Caufield P.W."/>
            <person name="Cui Y."/>
            <person name="Zhang H."/>
            <person name="O'Toole P.W."/>
        </authorList>
    </citation>
    <scope>NUCLEOTIDE SEQUENCE [LARGE SCALE GENOMIC DNA]</scope>
    <source>
        <strain evidence="3 4">DSM 15429</strain>
    </source>
</reference>
<dbReference type="Gene3D" id="3.60.21.10">
    <property type="match status" value="1"/>
</dbReference>
<evidence type="ECO:0000313" key="4">
    <source>
        <dbReference type="Proteomes" id="UP000051835"/>
    </source>
</evidence>
<evidence type="ECO:0000256" key="1">
    <source>
        <dbReference type="ARBA" id="ARBA00008950"/>
    </source>
</evidence>
<dbReference type="SUPFAM" id="SSF56300">
    <property type="entry name" value="Metallo-dependent phosphatases"/>
    <property type="match status" value="1"/>
</dbReference>
<gene>
    <name evidence="3" type="ORF">FD37_GL000750</name>
</gene>
<organism evidence="3 4">
    <name type="scientific">Levilactobacillus spicheri DSM 15429</name>
    <dbReference type="NCBI Taxonomy" id="1423805"/>
    <lineage>
        <taxon>Bacteria</taxon>
        <taxon>Bacillati</taxon>
        <taxon>Bacillota</taxon>
        <taxon>Bacilli</taxon>
        <taxon>Lactobacillales</taxon>
        <taxon>Lactobacillaceae</taxon>
        <taxon>Levilactobacillus</taxon>
    </lineage>
</organism>
<dbReference type="GO" id="GO:0016791">
    <property type="term" value="F:phosphatase activity"/>
    <property type="evidence" value="ECO:0007669"/>
    <property type="project" value="TreeGrafter"/>
</dbReference>
<dbReference type="PANTHER" id="PTHR42850">
    <property type="entry name" value="METALLOPHOSPHOESTERASE"/>
    <property type="match status" value="1"/>
</dbReference>
<protein>
    <submittedName>
        <fullName evidence="3">Metallophosphoesterase</fullName>
    </submittedName>
</protein>
<proteinExistence type="inferred from homology"/>
<dbReference type="Proteomes" id="UP000051835">
    <property type="component" value="Unassembled WGS sequence"/>
</dbReference>
<dbReference type="InterPro" id="IPR024654">
    <property type="entry name" value="Calcineurin-like_PHP_lpxH"/>
</dbReference>
<dbReference type="InterPro" id="IPR029052">
    <property type="entry name" value="Metallo-depent_PP-like"/>
</dbReference>
<accession>A0A0R1QX80</accession>
<comment type="caution">
    <text evidence="3">The sequence shown here is derived from an EMBL/GenBank/DDBJ whole genome shotgun (WGS) entry which is preliminary data.</text>
</comment>
<sequence>MAKIAMISDVHGNVTALQAAIADAQAAGCTDYWFLGDLFFPGPGAHDLLALLDELPVKLFVRGNWEDILLATLDGQIDATDPMDIYATILGDYIQAHLTAADIQRIRDLPMVQTATVDGLTFQLSHNQLTKNFGHALMPAEDQAAFDALAGETADVVLYGHTHHQLLRQSTAGQLIMNPGTVGMPFAHWDRFTTDLRAQYAIVTTHGLNAPAVDFRRVSYDAAAELALATNRHLPYLELYTEQLQTGRVHTHDRATLAATTKQLGYQVRFAAIWDRIKPQD</sequence>